<reference evidence="1" key="1">
    <citation type="submission" date="2016-01" db="EMBL/GenBank/DDBJ databases">
        <authorList>
            <person name="Peeters C."/>
        </authorList>
    </citation>
    <scope>NUCLEOTIDE SEQUENCE</scope>
    <source>
        <strain evidence="1">LMG 29321</strain>
    </source>
</reference>
<proteinExistence type="predicted"/>
<dbReference type="AlphaFoldDB" id="A0A158CF43"/>
<name>A0A158CF43_9BURK</name>
<organism evidence="1 2">
    <name type="scientific">Caballeronia calidae</name>
    <dbReference type="NCBI Taxonomy" id="1777139"/>
    <lineage>
        <taxon>Bacteria</taxon>
        <taxon>Pseudomonadati</taxon>
        <taxon>Pseudomonadota</taxon>
        <taxon>Betaproteobacteria</taxon>
        <taxon>Burkholderiales</taxon>
        <taxon>Burkholderiaceae</taxon>
        <taxon>Caballeronia</taxon>
    </lineage>
</organism>
<accession>A0A158CF43</accession>
<dbReference type="EMBL" id="FCOX02000019">
    <property type="protein sequence ID" value="SAK80993.1"/>
    <property type="molecule type" value="Genomic_DNA"/>
</dbReference>
<keyword evidence="2" id="KW-1185">Reference proteome</keyword>
<gene>
    <name evidence="1" type="ORF">AWB78_03875</name>
</gene>
<dbReference type="Proteomes" id="UP000071859">
    <property type="component" value="Unassembled WGS sequence"/>
</dbReference>
<sequence length="52" mass="5617">MDSKHNVHVVATAENFPFLSITACFIGRYAFGSRPCAGSRGNSTRVLRGFVA</sequence>
<protein>
    <submittedName>
        <fullName evidence="1">Uncharacterized protein</fullName>
    </submittedName>
</protein>
<evidence type="ECO:0000313" key="1">
    <source>
        <dbReference type="EMBL" id="SAK80993.1"/>
    </source>
</evidence>
<comment type="caution">
    <text evidence="1">The sequence shown here is derived from an EMBL/GenBank/DDBJ whole genome shotgun (WGS) entry which is preliminary data.</text>
</comment>
<evidence type="ECO:0000313" key="2">
    <source>
        <dbReference type="Proteomes" id="UP000071859"/>
    </source>
</evidence>